<dbReference type="InterPro" id="IPR026983">
    <property type="entry name" value="DHC"/>
</dbReference>
<dbReference type="GO" id="GO:0007018">
    <property type="term" value="P:microtubule-based movement"/>
    <property type="evidence" value="ECO:0007669"/>
    <property type="project" value="InterPro"/>
</dbReference>
<dbReference type="GO" id="GO:0051959">
    <property type="term" value="F:dynein light intermediate chain binding"/>
    <property type="evidence" value="ECO:0007669"/>
    <property type="project" value="InterPro"/>
</dbReference>
<dbReference type="GO" id="GO:0005874">
    <property type="term" value="C:microtubule"/>
    <property type="evidence" value="ECO:0007669"/>
    <property type="project" value="UniProtKB-KW"/>
</dbReference>
<keyword evidence="7" id="KW-0243">Dynein</keyword>
<keyword evidence="4" id="KW-0493">Microtubule</keyword>
<evidence type="ECO:0000256" key="10">
    <source>
        <dbReference type="ARBA" id="ARBA00023175"/>
    </source>
</evidence>
<evidence type="ECO:0000256" key="1">
    <source>
        <dbReference type="ARBA" id="ARBA00004430"/>
    </source>
</evidence>
<evidence type="ECO:0000259" key="13">
    <source>
        <dbReference type="Pfam" id="PF12781"/>
    </source>
</evidence>
<evidence type="ECO:0000256" key="11">
    <source>
        <dbReference type="ARBA" id="ARBA00023212"/>
    </source>
</evidence>
<dbReference type="InterPro" id="IPR027417">
    <property type="entry name" value="P-loop_NTPase"/>
</dbReference>
<evidence type="ECO:0000256" key="9">
    <source>
        <dbReference type="ARBA" id="ARBA00023069"/>
    </source>
</evidence>
<dbReference type="AlphaFoldDB" id="A0A8C6T6M2"/>
<feature type="domain" description="Dynein heavy chain ATP-binding dynein motor region" evidence="13">
    <location>
        <begin position="2"/>
        <end position="143"/>
    </location>
</feature>
<comment type="subcellular location">
    <subcellularLocation>
        <location evidence="1">Cytoplasm</location>
        <location evidence="1">Cytoskeleton</location>
        <location evidence="1">Cilium axoneme</location>
    </subcellularLocation>
</comment>
<dbReference type="PANTHER" id="PTHR22878">
    <property type="entry name" value="DYNEIN HEAVY CHAIN 6, AXONEMAL-LIKE-RELATED"/>
    <property type="match status" value="1"/>
</dbReference>
<reference evidence="14" key="1">
    <citation type="submission" date="2025-08" db="UniProtKB">
        <authorList>
            <consortium name="Ensembl"/>
        </authorList>
    </citation>
    <scope>IDENTIFICATION</scope>
</reference>
<organism evidence="14 15">
    <name type="scientific">Neogobius melanostomus</name>
    <name type="common">round goby</name>
    <dbReference type="NCBI Taxonomy" id="47308"/>
    <lineage>
        <taxon>Eukaryota</taxon>
        <taxon>Metazoa</taxon>
        <taxon>Chordata</taxon>
        <taxon>Craniata</taxon>
        <taxon>Vertebrata</taxon>
        <taxon>Euteleostomi</taxon>
        <taxon>Actinopterygii</taxon>
        <taxon>Neopterygii</taxon>
        <taxon>Teleostei</taxon>
        <taxon>Neoteleostei</taxon>
        <taxon>Acanthomorphata</taxon>
        <taxon>Gobiaria</taxon>
        <taxon>Gobiiformes</taxon>
        <taxon>Gobioidei</taxon>
        <taxon>Gobiidae</taxon>
        <taxon>Benthophilinae</taxon>
        <taxon>Neogobiini</taxon>
        <taxon>Neogobius</taxon>
    </lineage>
</organism>
<protein>
    <recommendedName>
        <fullName evidence="13">Dynein heavy chain ATP-binding dynein motor region domain-containing protein</fullName>
    </recommendedName>
</protein>
<keyword evidence="3" id="KW-0963">Cytoplasm</keyword>
<keyword evidence="8" id="KW-0175">Coiled coil</keyword>
<dbReference type="Gene3D" id="1.10.8.1220">
    <property type="match status" value="1"/>
</dbReference>
<dbReference type="FunFam" id="1.10.8.1220:FF:000001">
    <property type="entry name" value="Dynein axonemal heavy chain 5"/>
    <property type="match status" value="1"/>
</dbReference>
<sequence>GHELDPVLDHVLDKNFIKSGSTFKVKVGDKEVDVLKGFCLYITTKLSNPLFSPEVSARAAVIDFTVTQRGLEDQLLGRVILTEKQELECERVKLLEEVTTNRRRMQELEDSLLLRLSSTQGSLVEDESLIEVLRVTKTTAQEVSEKLSIAADTEVKINQAREEYRPVATRGSILYFLIVDMSVVNVMYQTSLRQFLGLFDSSMKDSARSPVTAKRIGNIIQYLTLQVFCYTCRGLYEEHKLLFTLLLALKIDLQAKNISQQEVLTFTKGRVQREEEEEEEERSR</sequence>
<keyword evidence="9" id="KW-0969">Cilium</keyword>
<evidence type="ECO:0000313" key="14">
    <source>
        <dbReference type="Ensembl" id="ENSNMLP00000017039.1"/>
    </source>
</evidence>
<keyword evidence="10" id="KW-0505">Motor protein</keyword>
<keyword evidence="15" id="KW-1185">Reference proteome</keyword>
<evidence type="ECO:0000256" key="6">
    <source>
        <dbReference type="ARBA" id="ARBA00022840"/>
    </source>
</evidence>
<evidence type="ECO:0000256" key="3">
    <source>
        <dbReference type="ARBA" id="ARBA00022490"/>
    </source>
</evidence>
<dbReference type="PANTHER" id="PTHR22878:SF63">
    <property type="entry name" value="DYNEIN AXONEMAL HEAVY CHAIN 10"/>
    <property type="match status" value="1"/>
</dbReference>
<dbReference type="Gene3D" id="6.10.140.1060">
    <property type="match status" value="1"/>
</dbReference>
<keyword evidence="12" id="KW-0966">Cell projection</keyword>
<evidence type="ECO:0000256" key="7">
    <source>
        <dbReference type="ARBA" id="ARBA00023017"/>
    </source>
</evidence>
<dbReference type="GO" id="GO:0005524">
    <property type="term" value="F:ATP binding"/>
    <property type="evidence" value="ECO:0007669"/>
    <property type="project" value="UniProtKB-KW"/>
</dbReference>
<accession>A0A8C6T6M2</accession>
<reference evidence="14" key="2">
    <citation type="submission" date="2025-09" db="UniProtKB">
        <authorList>
            <consortium name="Ensembl"/>
        </authorList>
    </citation>
    <scope>IDENTIFICATION</scope>
</reference>
<evidence type="ECO:0000256" key="4">
    <source>
        <dbReference type="ARBA" id="ARBA00022701"/>
    </source>
</evidence>
<evidence type="ECO:0000256" key="2">
    <source>
        <dbReference type="ARBA" id="ARBA00008887"/>
    </source>
</evidence>
<keyword evidence="6" id="KW-0067">ATP-binding</keyword>
<dbReference type="GO" id="GO:0005930">
    <property type="term" value="C:axoneme"/>
    <property type="evidence" value="ECO:0007669"/>
    <property type="project" value="UniProtKB-SubCell"/>
</dbReference>
<keyword evidence="5" id="KW-0547">Nucleotide-binding</keyword>
<comment type="similarity">
    <text evidence="2">Belongs to the dynein heavy chain family.</text>
</comment>
<proteinExistence type="inferred from homology"/>
<dbReference type="InterPro" id="IPR035706">
    <property type="entry name" value="AAA_9"/>
</dbReference>
<evidence type="ECO:0000313" key="15">
    <source>
        <dbReference type="Proteomes" id="UP000694523"/>
    </source>
</evidence>
<evidence type="ECO:0000256" key="8">
    <source>
        <dbReference type="ARBA" id="ARBA00023054"/>
    </source>
</evidence>
<dbReference type="Gene3D" id="3.40.50.300">
    <property type="entry name" value="P-loop containing nucleotide triphosphate hydrolases"/>
    <property type="match status" value="1"/>
</dbReference>
<name>A0A8C6T6M2_9GOBI</name>
<dbReference type="GO" id="GO:0030286">
    <property type="term" value="C:dynein complex"/>
    <property type="evidence" value="ECO:0007669"/>
    <property type="project" value="UniProtKB-KW"/>
</dbReference>
<dbReference type="GO" id="GO:0045505">
    <property type="term" value="F:dynein intermediate chain binding"/>
    <property type="evidence" value="ECO:0007669"/>
    <property type="project" value="InterPro"/>
</dbReference>
<keyword evidence="11" id="KW-0206">Cytoskeleton</keyword>
<dbReference type="Ensembl" id="ENSNMLT00000019164.1">
    <property type="protein sequence ID" value="ENSNMLP00000017039.1"/>
    <property type="gene ID" value="ENSNMLG00000011261.1"/>
</dbReference>
<dbReference type="Proteomes" id="UP000694523">
    <property type="component" value="Unplaced"/>
</dbReference>
<evidence type="ECO:0000256" key="5">
    <source>
        <dbReference type="ARBA" id="ARBA00022741"/>
    </source>
</evidence>
<dbReference type="Pfam" id="PF12781">
    <property type="entry name" value="AAA_9"/>
    <property type="match status" value="1"/>
</dbReference>
<evidence type="ECO:0000256" key="12">
    <source>
        <dbReference type="ARBA" id="ARBA00023273"/>
    </source>
</evidence>